<evidence type="ECO:0000256" key="1">
    <source>
        <dbReference type="ARBA" id="ARBA00023015"/>
    </source>
</evidence>
<name>A0A3S0GVH6_9BURK</name>
<dbReference type="AlphaFoldDB" id="A0A3S0GVH6"/>
<dbReference type="SUPFAM" id="SSF46785">
    <property type="entry name" value="Winged helix' DNA-binding domain"/>
    <property type="match status" value="1"/>
</dbReference>
<evidence type="ECO:0000256" key="2">
    <source>
        <dbReference type="ARBA" id="ARBA00023125"/>
    </source>
</evidence>
<evidence type="ECO:0000256" key="3">
    <source>
        <dbReference type="ARBA" id="ARBA00023163"/>
    </source>
</evidence>
<dbReference type="Gene3D" id="1.10.10.10">
    <property type="entry name" value="Winged helix-like DNA-binding domain superfamily/Winged helix DNA-binding domain"/>
    <property type="match status" value="1"/>
</dbReference>
<dbReference type="InterPro" id="IPR012318">
    <property type="entry name" value="HTH_CRP"/>
</dbReference>
<dbReference type="Pfam" id="PF13545">
    <property type="entry name" value="HTH_Crp_2"/>
    <property type="match status" value="1"/>
</dbReference>
<dbReference type="InterPro" id="IPR036388">
    <property type="entry name" value="WH-like_DNA-bd_sf"/>
</dbReference>
<dbReference type="GO" id="GO:0003677">
    <property type="term" value="F:DNA binding"/>
    <property type="evidence" value="ECO:0007669"/>
    <property type="project" value="UniProtKB-KW"/>
</dbReference>
<keyword evidence="1" id="KW-0805">Transcription regulation</keyword>
<keyword evidence="6" id="KW-1185">Reference proteome</keyword>
<dbReference type="EMBL" id="RXOE01000005">
    <property type="protein sequence ID" value="RTQ32851.1"/>
    <property type="molecule type" value="Genomic_DNA"/>
</dbReference>
<dbReference type="InterPro" id="IPR000595">
    <property type="entry name" value="cNMP-bd_dom"/>
</dbReference>
<comment type="caution">
    <text evidence="5">The sequence shown here is derived from an EMBL/GenBank/DDBJ whole genome shotgun (WGS) entry which is preliminary data.</text>
</comment>
<evidence type="ECO:0000313" key="6">
    <source>
        <dbReference type="Proteomes" id="UP000267418"/>
    </source>
</evidence>
<organism evidence="5 6">
    <name type="scientific">Variovorax gossypii</name>
    <dbReference type="NCBI Taxonomy" id="1679495"/>
    <lineage>
        <taxon>Bacteria</taxon>
        <taxon>Pseudomonadati</taxon>
        <taxon>Pseudomonadota</taxon>
        <taxon>Betaproteobacteria</taxon>
        <taxon>Burkholderiales</taxon>
        <taxon>Comamonadaceae</taxon>
        <taxon>Variovorax</taxon>
    </lineage>
</organism>
<dbReference type="Proteomes" id="UP000267418">
    <property type="component" value="Unassembled WGS sequence"/>
</dbReference>
<proteinExistence type="predicted"/>
<dbReference type="GO" id="GO:0006355">
    <property type="term" value="P:regulation of DNA-templated transcription"/>
    <property type="evidence" value="ECO:0007669"/>
    <property type="project" value="InterPro"/>
</dbReference>
<dbReference type="PROSITE" id="PS51063">
    <property type="entry name" value="HTH_CRP_2"/>
    <property type="match status" value="1"/>
</dbReference>
<evidence type="ECO:0000259" key="4">
    <source>
        <dbReference type="PROSITE" id="PS51063"/>
    </source>
</evidence>
<feature type="domain" description="HTH crp-type" evidence="4">
    <location>
        <begin position="166"/>
        <end position="239"/>
    </location>
</feature>
<keyword evidence="2" id="KW-0238">DNA-binding</keyword>
<keyword evidence="3" id="KW-0804">Transcription</keyword>
<dbReference type="InterPro" id="IPR014710">
    <property type="entry name" value="RmlC-like_jellyroll"/>
</dbReference>
<accession>A0A3S0GVH6</accession>
<gene>
    <name evidence="5" type="ORF">EJP69_19245</name>
</gene>
<protein>
    <submittedName>
        <fullName evidence="5">Crp/Fnr family transcriptional regulator</fullName>
    </submittedName>
</protein>
<sequence>MADFELAQKDVALMEHALRLTSGFGPWPAGSMQRLLAKSRVRRFARHELVGVEAGEPWTFTIISGHVIVSRTPPRGPRAPVTLLGPGSLIGLVRLLENTQGMESPEPDQRVLYDFSACLDTTVVQMPTALILQFLDEQPALWRDMTVMLMKQHRQVLDTLLGAWMGSFSQRLASTLERLAMLYGSKEGSVIKIGLRITQEDLAALLQVTRQSVNKALRKLAESGAIGLNYNSISVLDLKVLRSHSSAVL</sequence>
<dbReference type="Gene3D" id="2.60.120.10">
    <property type="entry name" value="Jelly Rolls"/>
    <property type="match status" value="1"/>
</dbReference>
<dbReference type="RefSeq" id="WP_093307234.1">
    <property type="nucleotide sequence ID" value="NZ_RXOE01000005.1"/>
</dbReference>
<dbReference type="InterPro" id="IPR036390">
    <property type="entry name" value="WH_DNA-bd_sf"/>
</dbReference>
<dbReference type="SMART" id="SM00419">
    <property type="entry name" value="HTH_CRP"/>
    <property type="match status" value="1"/>
</dbReference>
<dbReference type="InterPro" id="IPR018490">
    <property type="entry name" value="cNMP-bd_dom_sf"/>
</dbReference>
<evidence type="ECO:0000313" key="5">
    <source>
        <dbReference type="EMBL" id="RTQ32851.1"/>
    </source>
</evidence>
<reference evidence="5 6" key="1">
    <citation type="submission" date="2018-12" db="EMBL/GenBank/DDBJ databases">
        <title>The genome of Variovorax gossypii DSM 100435.</title>
        <authorList>
            <person name="Gao J."/>
            <person name="Sun J."/>
        </authorList>
    </citation>
    <scope>NUCLEOTIDE SEQUENCE [LARGE SCALE GENOMIC DNA]</scope>
    <source>
        <strain evidence="5 6">DSM 100435</strain>
    </source>
</reference>
<dbReference type="SUPFAM" id="SSF51206">
    <property type="entry name" value="cAMP-binding domain-like"/>
    <property type="match status" value="1"/>
</dbReference>
<dbReference type="OrthoDB" id="8845726at2"/>
<dbReference type="CDD" id="cd00038">
    <property type="entry name" value="CAP_ED"/>
    <property type="match status" value="1"/>
</dbReference>